<keyword evidence="1 2" id="KW-0694">RNA-binding</keyword>
<dbReference type="Pfam" id="PF00076">
    <property type="entry name" value="RRM_1"/>
    <property type="match status" value="1"/>
</dbReference>
<keyword evidence="4" id="KW-1185">Reference proteome</keyword>
<dbReference type="GeneID" id="116206619"/>
<evidence type="ECO:0000313" key="5">
    <source>
        <dbReference type="RefSeq" id="XP_031395255.1"/>
    </source>
</evidence>
<dbReference type="SUPFAM" id="SSF54928">
    <property type="entry name" value="RNA-binding domain, RBD"/>
    <property type="match status" value="1"/>
</dbReference>
<organism evidence="4 5">
    <name type="scientific">Punica granatum</name>
    <name type="common">Pomegranate</name>
    <dbReference type="NCBI Taxonomy" id="22663"/>
    <lineage>
        <taxon>Eukaryota</taxon>
        <taxon>Viridiplantae</taxon>
        <taxon>Streptophyta</taxon>
        <taxon>Embryophyta</taxon>
        <taxon>Tracheophyta</taxon>
        <taxon>Spermatophyta</taxon>
        <taxon>Magnoliopsida</taxon>
        <taxon>eudicotyledons</taxon>
        <taxon>Gunneridae</taxon>
        <taxon>Pentapetalae</taxon>
        <taxon>rosids</taxon>
        <taxon>malvids</taxon>
        <taxon>Myrtales</taxon>
        <taxon>Lythraceae</taxon>
        <taxon>Punica</taxon>
    </lineage>
</organism>
<evidence type="ECO:0000256" key="2">
    <source>
        <dbReference type="PROSITE-ProRule" id="PRU00176"/>
    </source>
</evidence>
<evidence type="ECO:0000313" key="4">
    <source>
        <dbReference type="Proteomes" id="UP000515151"/>
    </source>
</evidence>
<dbReference type="AlphaFoldDB" id="A0A6P8DF75"/>
<dbReference type="InterPro" id="IPR052462">
    <property type="entry name" value="SLIRP/GR-RBP-like"/>
</dbReference>
<dbReference type="PROSITE" id="PS50102">
    <property type="entry name" value="RRM"/>
    <property type="match status" value="1"/>
</dbReference>
<evidence type="ECO:0000259" key="3">
    <source>
        <dbReference type="PROSITE" id="PS50102"/>
    </source>
</evidence>
<dbReference type="RefSeq" id="XP_031395255.1">
    <property type="nucleotide sequence ID" value="XM_031539395.1"/>
</dbReference>
<proteinExistence type="predicted"/>
<dbReference type="InterPro" id="IPR012677">
    <property type="entry name" value="Nucleotide-bd_a/b_plait_sf"/>
</dbReference>
<dbReference type="SMART" id="SM00360">
    <property type="entry name" value="RRM"/>
    <property type="match status" value="1"/>
</dbReference>
<protein>
    <submittedName>
        <fullName evidence="5">Glycine-rich RNA-binding protein 4, mitochondrial-like isoform X1</fullName>
    </submittedName>
</protein>
<evidence type="ECO:0000256" key="1">
    <source>
        <dbReference type="ARBA" id="ARBA00022884"/>
    </source>
</evidence>
<accession>A0A6P8DF75</accession>
<dbReference type="PANTHER" id="PTHR48027">
    <property type="entry name" value="HETEROGENEOUS NUCLEAR RIBONUCLEOPROTEIN 87F-RELATED"/>
    <property type="match status" value="1"/>
</dbReference>
<dbReference type="GO" id="GO:0003723">
    <property type="term" value="F:RNA binding"/>
    <property type="evidence" value="ECO:0007669"/>
    <property type="project" value="UniProtKB-UniRule"/>
</dbReference>
<reference evidence="4" key="1">
    <citation type="journal article" date="2020" name="Plant Biotechnol. J.">
        <title>The pomegranate (Punica granatum L.) draft genome dissects genetic divergence between soft- and hard-seeded cultivars.</title>
        <authorList>
            <person name="Luo X."/>
            <person name="Li H."/>
            <person name="Wu Z."/>
            <person name="Yao W."/>
            <person name="Zhao P."/>
            <person name="Cao D."/>
            <person name="Yu H."/>
            <person name="Li K."/>
            <person name="Poudel K."/>
            <person name="Zhao D."/>
            <person name="Zhang F."/>
            <person name="Xia X."/>
            <person name="Chen L."/>
            <person name="Wang Q."/>
            <person name="Jing D."/>
            <person name="Cao S."/>
        </authorList>
    </citation>
    <scope>NUCLEOTIDE SEQUENCE [LARGE SCALE GENOMIC DNA]</scope>
    <source>
        <strain evidence="4">cv. Tunisia</strain>
    </source>
</reference>
<dbReference type="Proteomes" id="UP000515151">
    <property type="component" value="Chromosome 5"/>
</dbReference>
<dbReference type="InterPro" id="IPR000504">
    <property type="entry name" value="RRM_dom"/>
</dbReference>
<reference evidence="5" key="2">
    <citation type="submission" date="2025-08" db="UniProtKB">
        <authorList>
            <consortium name="RefSeq"/>
        </authorList>
    </citation>
    <scope>IDENTIFICATION</scope>
    <source>
        <tissue evidence="5">Leaf</tissue>
    </source>
</reference>
<dbReference type="Gene3D" id="3.30.70.330">
    <property type="match status" value="1"/>
</dbReference>
<sequence length="182" mass="20449">MMLSWSWTSSSSIELPQSAITAAAVKPSISIPLSLTRNSRNAHSPSPKFRFAINHRSSVRALSSCPASSSSVEQRESPSPKLFIKGLARSTREGQLKKAFSEFGEVTRVQIIRDKESEQSLGYGFIWFSSEESANFSVKEMNGKFFYGRFILVAVAKPNLHKRLENTTPYRIKEKDVREVTE</sequence>
<dbReference type="OrthoDB" id="272703at2759"/>
<dbReference type="InterPro" id="IPR035979">
    <property type="entry name" value="RBD_domain_sf"/>
</dbReference>
<name>A0A6P8DF75_PUNGR</name>
<feature type="domain" description="RRM" evidence="3">
    <location>
        <begin position="80"/>
        <end position="158"/>
    </location>
</feature>
<gene>
    <name evidence="5" type="primary">LOC116206619</name>
</gene>